<feature type="transmembrane region" description="Helical" evidence="2">
    <location>
        <begin position="63"/>
        <end position="84"/>
    </location>
</feature>
<protein>
    <submittedName>
        <fullName evidence="3">Uncharacterized protein</fullName>
    </submittedName>
</protein>
<evidence type="ECO:0000256" key="1">
    <source>
        <dbReference type="SAM" id="MobiDB-lite"/>
    </source>
</evidence>
<sequence>MGGMPKARRNNKKGTAHRNTASTTQRRTTDAPASTTTDRQTVHTTRAARRIEQTSRVSSYQALIMPGMVTLGCLGLAISFSFFTTDPNRYLYGGIAALMALMWAYSFWLRLRKIQSGQKQQ</sequence>
<evidence type="ECO:0000256" key="2">
    <source>
        <dbReference type="SAM" id="Phobius"/>
    </source>
</evidence>
<proteinExistence type="predicted"/>
<keyword evidence="2" id="KW-0472">Membrane</keyword>
<evidence type="ECO:0000313" key="3">
    <source>
        <dbReference type="EMBL" id="GHO94146.1"/>
    </source>
</evidence>
<keyword evidence="2" id="KW-1133">Transmembrane helix</keyword>
<feature type="compositionally biased region" description="Polar residues" evidence="1">
    <location>
        <begin position="17"/>
        <end position="34"/>
    </location>
</feature>
<organism evidence="3 4">
    <name type="scientific">Reticulibacter mediterranei</name>
    <dbReference type="NCBI Taxonomy" id="2778369"/>
    <lineage>
        <taxon>Bacteria</taxon>
        <taxon>Bacillati</taxon>
        <taxon>Chloroflexota</taxon>
        <taxon>Ktedonobacteria</taxon>
        <taxon>Ktedonobacterales</taxon>
        <taxon>Reticulibacteraceae</taxon>
        <taxon>Reticulibacter</taxon>
    </lineage>
</organism>
<comment type="caution">
    <text evidence="3">The sequence shown here is derived from an EMBL/GenBank/DDBJ whole genome shotgun (WGS) entry which is preliminary data.</text>
</comment>
<dbReference type="EMBL" id="BNJK01000001">
    <property type="protein sequence ID" value="GHO94146.1"/>
    <property type="molecule type" value="Genomic_DNA"/>
</dbReference>
<keyword evidence="4" id="KW-1185">Reference proteome</keyword>
<accession>A0A8J3IRS3</accession>
<dbReference type="Proteomes" id="UP000597444">
    <property type="component" value="Unassembled WGS sequence"/>
</dbReference>
<feature type="transmembrane region" description="Helical" evidence="2">
    <location>
        <begin position="90"/>
        <end position="111"/>
    </location>
</feature>
<gene>
    <name evidence="3" type="ORF">KSF_041940</name>
</gene>
<evidence type="ECO:0000313" key="4">
    <source>
        <dbReference type="Proteomes" id="UP000597444"/>
    </source>
</evidence>
<keyword evidence="2" id="KW-0812">Transmembrane</keyword>
<name>A0A8J3IRS3_9CHLR</name>
<feature type="compositionally biased region" description="Low complexity" evidence="1">
    <location>
        <begin position="35"/>
        <end position="45"/>
    </location>
</feature>
<reference evidence="3" key="1">
    <citation type="submission" date="2020-10" db="EMBL/GenBank/DDBJ databases">
        <title>Taxonomic study of unclassified bacteria belonging to the class Ktedonobacteria.</title>
        <authorList>
            <person name="Yabe S."/>
            <person name="Wang C.M."/>
            <person name="Zheng Y."/>
            <person name="Sakai Y."/>
            <person name="Cavaletti L."/>
            <person name="Monciardini P."/>
            <person name="Donadio S."/>
        </authorList>
    </citation>
    <scope>NUCLEOTIDE SEQUENCE</scope>
    <source>
        <strain evidence="3">ID150040</strain>
    </source>
</reference>
<feature type="region of interest" description="Disordered" evidence="1">
    <location>
        <begin position="1"/>
        <end position="50"/>
    </location>
</feature>
<dbReference type="AlphaFoldDB" id="A0A8J3IRS3"/>
<feature type="compositionally biased region" description="Basic residues" evidence="1">
    <location>
        <begin position="1"/>
        <end position="16"/>
    </location>
</feature>